<dbReference type="GeneID" id="77944179"/>
<sequence length="298" mass="33161">MSYNFKDDLASRLPEGYSIYQIYALNEDISRIEGVNGQLKTFFELKKVDLTEYLFKIPTISLPGPCTVNDLYARLSDIYGLGLVINVDYYDSTPLNPSSAHQYVELPISNNSYGYKGTLRCYVVLGALEGINPDVERDVSSVDITASLNKIKFRNFIMGSVIGIDEIKFVENSLSLEFVTKIIAAFKGQVPDSVLEEYRLLLSSARVLEKYSDGLSDLVVISVSQELFQIRYSYSLKNNGENDNTSDNSQGLPDGDTDSSAENPVSGEGDYINTEQSEDPYSSTEGNNTIEEVEIQIE</sequence>
<evidence type="ECO:0000313" key="3">
    <source>
        <dbReference type="Proteomes" id="UP000827517"/>
    </source>
</evidence>
<feature type="compositionally biased region" description="Polar residues" evidence="1">
    <location>
        <begin position="239"/>
        <end position="251"/>
    </location>
</feature>
<accession>A0AAE7X0L1</accession>
<dbReference type="KEGG" id="vg:77944179"/>
<evidence type="ECO:0000256" key="1">
    <source>
        <dbReference type="SAM" id="MobiDB-lite"/>
    </source>
</evidence>
<feature type="compositionally biased region" description="Polar residues" evidence="1">
    <location>
        <begin position="273"/>
        <end position="290"/>
    </location>
</feature>
<dbReference type="RefSeq" id="YP_010667871.1">
    <property type="nucleotide sequence ID" value="NC_070952.1"/>
</dbReference>
<organism evidence="2 3">
    <name type="scientific">Erwinia phage AH04</name>
    <dbReference type="NCBI Taxonomy" id="2869569"/>
    <lineage>
        <taxon>Viruses</taxon>
        <taxon>Duplodnaviria</taxon>
        <taxon>Heunggongvirae</taxon>
        <taxon>Uroviricota</taxon>
        <taxon>Caudoviricetes</taxon>
        <taxon>Chimalliviridae</taxon>
        <taxon>Meadowvirus</taxon>
        <taxon>Meadowvirus AH04</taxon>
    </lineage>
</organism>
<evidence type="ECO:0000313" key="2">
    <source>
        <dbReference type="EMBL" id="QZA70597.1"/>
    </source>
</evidence>
<dbReference type="Proteomes" id="UP000827517">
    <property type="component" value="Segment"/>
</dbReference>
<protein>
    <submittedName>
        <fullName evidence="2">Uncharacterized protein</fullName>
    </submittedName>
</protein>
<feature type="region of interest" description="Disordered" evidence="1">
    <location>
        <begin position="239"/>
        <end position="298"/>
    </location>
</feature>
<name>A0AAE7X0L1_9CAUD</name>
<keyword evidence="3" id="KW-1185">Reference proteome</keyword>
<gene>
    <name evidence="2" type="primary">117</name>
    <name evidence="2" type="ORF">AH04_117</name>
</gene>
<proteinExistence type="predicted"/>
<reference evidence="2" key="1">
    <citation type="submission" date="2021-07" db="EMBL/GenBank/DDBJ databases">
        <authorList>
            <person name="Roth S.J."/>
            <person name="Krukonis G.P."/>
            <person name="Delesalle V.A."/>
        </authorList>
    </citation>
    <scope>NUCLEOTIDE SEQUENCE</scope>
</reference>
<dbReference type="EMBL" id="MZ501267">
    <property type="protein sequence ID" value="QZA70597.1"/>
    <property type="molecule type" value="Genomic_DNA"/>
</dbReference>